<accession>A0A133VHJ0</accession>
<reference evidence="1 2" key="1">
    <citation type="journal article" date="2016" name="Sci. Rep.">
        <title>Metabolic traits of an uncultured archaeal lineage -MSBL1- from brine pools of the Red Sea.</title>
        <authorList>
            <person name="Mwirichia R."/>
            <person name="Alam I."/>
            <person name="Rashid M."/>
            <person name="Vinu M."/>
            <person name="Ba-Alawi W."/>
            <person name="Anthony Kamau A."/>
            <person name="Kamanda Ngugi D."/>
            <person name="Goker M."/>
            <person name="Klenk H.P."/>
            <person name="Bajic V."/>
            <person name="Stingl U."/>
        </authorList>
    </citation>
    <scope>NUCLEOTIDE SEQUENCE [LARGE SCALE GENOMIC DNA]</scope>
    <source>
        <strain evidence="1">SCGC-AAA382C18</strain>
    </source>
</reference>
<organism evidence="1 2">
    <name type="scientific">candidate division MSBL1 archaeon SCGC-AAA382C18</name>
    <dbReference type="NCBI Taxonomy" id="1698281"/>
    <lineage>
        <taxon>Archaea</taxon>
        <taxon>Methanobacteriati</taxon>
        <taxon>Methanobacteriota</taxon>
        <taxon>candidate division MSBL1</taxon>
    </lineage>
</organism>
<comment type="caution">
    <text evidence="1">The sequence shown here is derived from an EMBL/GenBank/DDBJ whole genome shotgun (WGS) entry which is preliminary data.</text>
</comment>
<dbReference type="EMBL" id="LHYF01000064">
    <property type="protein sequence ID" value="KXB05880.1"/>
    <property type="molecule type" value="Genomic_DNA"/>
</dbReference>
<evidence type="ECO:0000313" key="2">
    <source>
        <dbReference type="Proteomes" id="UP000070404"/>
    </source>
</evidence>
<gene>
    <name evidence="1" type="ORF">AKJ52_02890</name>
</gene>
<dbReference type="Proteomes" id="UP000070404">
    <property type="component" value="Unassembled WGS sequence"/>
</dbReference>
<keyword evidence="2" id="KW-1185">Reference proteome</keyword>
<protein>
    <submittedName>
        <fullName evidence="1">Uncharacterized protein</fullName>
    </submittedName>
</protein>
<proteinExistence type="predicted"/>
<sequence length="64" mass="7297">MQMAEREEVPITVYDPENPASEAIYELAGVITGESDLPYHPYEETEIDETVRKLSRAITGRRND</sequence>
<dbReference type="AlphaFoldDB" id="A0A133VHJ0"/>
<name>A0A133VHJ0_9EURY</name>
<evidence type="ECO:0000313" key="1">
    <source>
        <dbReference type="EMBL" id="KXB05880.1"/>
    </source>
</evidence>